<feature type="compositionally biased region" description="Acidic residues" evidence="1">
    <location>
        <begin position="82"/>
        <end position="107"/>
    </location>
</feature>
<feature type="compositionally biased region" description="Gly residues" evidence="1">
    <location>
        <begin position="70"/>
        <end position="79"/>
    </location>
</feature>
<dbReference type="EMBL" id="VIIS01000614">
    <property type="protein sequence ID" value="KAF0307037.1"/>
    <property type="molecule type" value="Genomic_DNA"/>
</dbReference>
<accession>A0A6A4WHX1</accession>
<keyword evidence="3" id="KW-1185">Reference proteome</keyword>
<evidence type="ECO:0000313" key="2">
    <source>
        <dbReference type="EMBL" id="KAF0307037.1"/>
    </source>
</evidence>
<evidence type="ECO:0000256" key="1">
    <source>
        <dbReference type="SAM" id="MobiDB-lite"/>
    </source>
</evidence>
<proteinExistence type="predicted"/>
<dbReference type="AlphaFoldDB" id="A0A6A4WHX1"/>
<protein>
    <submittedName>
        <fullName evidence="2">Uncharacterized protein</fullName>
    </submittedName>
</protein>
<reference evidence="2 3" key="1">
    <citation type="submission" date="2019-07" db="EMBL/GenBank/DDBJ databases">
        <title>Draft genome assembly of a fouling barnacle, Amphibalanus amphitrite (Darwin, 1854): The first reference genome for Thecostraca.</title>
        <authorList>
            <person name="Kim W."/>
        </authorList>
    </citation>
    <scope>NUCLEOTIDE SEQUENCE [LARGE SCALE GENOMIC DNA]</scope>
    <source>
        <strain evidence="2">SNU_AA5</strain>
        <tissue evidence="2">Soma without cirri and trophi</tissue>
    </source>
</reference>
<comment type="caution">
    <text evidence="2">The sequence shown here is derived from an EMBL/GenBank/DDBJ whole genome shotgun (WGS) entry which is preliminary data.</text>
</comment>
<feature type="region of interest" description="Disordered" evidence="1">
    <location>
        <begin position="66"/>
        <end position="115"/>
    </location>
</feature>
<name>A0A6A4WHX1_AMPAM</name>
<gene>
    <name evidence="2" type="ORF">FJT64_002339</name>
</gene>
<dbReference type="Proteomes" id="UP000440578">
    <property type="component" value="Unassembled WGS sequence"/>
</dbReference>
<sequence length="115" mass="11848">MARHGIVECDSPSPCVGQYCDIDVPEMVALMAEAPNGQYSAEHGWMRSGTEERVRSIITSHVDACVASAGGEGGGGGGDLSDLSDADDPDGDDPEYGDSEDSDDDPDVAAQLDGT</sequence>
<evidence type="ECO:0000313" key="3">
    <source>
        <dbReference type="Proteomes" id="UP000440578"/>
    </source>
</evidence>
<organism evidence="2 3">
    <name type="scientific">Amphibalanus amphitrite</name>
    <name type="common">Striped barnacle</name>
    <name type="synonym">Balanus amphitrite</name>
    <dbReference type="NCBI Taxonomy" id="1232801"/>
    <lineage>
        <taxon>Eukaryota</taxon>
        <taxon>Metazoa</taxon>
        <taxon>Ecdysozoa</taxon>
        <taxon>Arthropoda</taxon>
        <taxon>Crustacea</taxon>
        <taxon>Multicrustacea</taxon>
        <taxon>Cirripedia</taxon>
        <taxon>Thoracica</taxon>
        <taxon>Thoracicalcarea</taxon>
        <taxon>Balanomorpha</taxon>
        <taxon>Balanoidea</taxon>
        <taxon>Balanidae</taxon>
        <taxon>Amphibalaninae</taxon>
        <taxon>Amphibalanus</taxon>
    </lineage>
</organism>